<dbReference type="EMBL" id="JAWXYC010000004">
    <property type="protein sequence ID" value="MDX5952795.1"/>
    <property type="molecule type" value="Genomic_DNA"/>
</dbReference>
<evidence type="ECO:0000256" key="8">
    <source>
        <dbReference type="ARBA" id="ARBA00023002"/>
    </source>
</evidence>
<dbReference type="KEGG" id="abf:AMK58_01485"/>
<keyword evidence="11 12" id="KW-0511">Multifunctional enzyme</keyword>
<dbReference type="InterPro" id="IPR020631">
    <property type="entry name" value="THF_DH/CycHdrlase_NAD-bd_dom"/>
</dbReference>
<dbReference type="InterPro" id="IPR020867">
    <property type="entry name" value="THF_DH/CycHdrlase_CS"/>
</dbReference>
<dbReference type="Proteomes" id="UP000298774">
    <property type="component" value="Chromosome"/>
</dbReference>
<protein>
    <recommendedName>
        <fullName evidence="12">Bifunctional protein FolD</fullName>
    </recommendedName>
    <domain>
        <recommendedName>
            <fullName evidence="12">Methylenetetrahydrofolate dehydrogenase</fullName>
            <ecNumber evidence="12">1.5.1.5</ecNumber>
        </recommendedName>
    </domain>
    <domain>
        <recommendedName>
            <fullName evidence="12">Methenyltetrahydrofolate cyclohydrolase</fullName>
            <ecNumber evidence="12">3.5.4.9</ecNumber>
        </recommendedName>
    </domain>
</protein>
<dbReference type="NCBIfam" id="NF010785">
    <property type="entry name" value="PRK14188.1"/>
    <property type="match status" value="1"/>
</dbReference>
<keyword evidence="8 12" id="KW-0560">Oxidoreductase</keyword>
<dbReference type="EC" id="3.5.4.9" evidence="12"/>
<evidence type="ECO:0000313" key="16">
    <source>
        <dbReference type="EMBL" id="QCO09256.1"/>
    </source>
</evidence>
<comment type="similarity">
    <text evidence="12">Belongs to the tetrahydrofolate dehydrogenase/cyclohydrolase family.</text>
</comment>
<comment type="pathway">
    <text evidence="1 12">One-carbon metabolism; tetrahydrofolate interconversion.</text>
</comment>
<dbReference type="GO" id="GO:0006164">
    <property type="term" value="P:purine nucleotide biosynthetic process"/>
    <property type="evidence" value="ECO:0007669"/>
    <property type="project" value="UniProtKB-KW"/>
</dbReference>
<gene>
    <name evidence="12 16" type="primary">folD</name>
    <name evidence="16" type="ORF">D3868_09555</name>
    <name evidence="15" type="ORF">SIM66_16565</name>
</gene>
<dbReference type="UniPathway" id="UPA00193"/>
<feature type="domain" description="Tetrahydrofolate dehydrogenase/cyclohydrolase NAD(P)-binding" evidence="14">
    <location>
        <begin position="142"/>
        <end position="290"/>
    </location>
</feature>
<keyword evidence="5 12" id="KW-0658">Purine biosynthesis</keyword>
<dbReference type="EC" id="1.5.1.5" evidence="12"/>
<evidence type="ECO:0000256" key="12">
    <source>
        <dbReference type="HAMAP-Rule" id="MF_01576"/>
    </source>
</evidence>
<dbReference type="PANTHER" id="PTHR48099:SF5">
    <property type="entry name" value="C-1-TETRAHYDROFOLATE SYNTHASE, CYTOPLASMIC"/>
    <property type="match status" value="1"/>
</dbReference>
<comment type="subunit">
    <text evidence="2 12">Homodimer.</text>
</comment>
<dbReference type="InterPro" id="IPR036291">
    <property type="entry name" value="NAD(P)-bd_dom_sf"/>
</dbReference>
<dbReference type="EMBL" id="CP032339">
    <property type="protein sequence ID" value="QCO09256.1"/>
    <property type="molecule type" value="Genomic_DNA"/>
</dbReference>
<feature type="binding site" evidence="12">
    <location>
        <begin position="169"/>
        <end position="171"/>
    </location>
    <ligand>
        <name>NADP(+)</name>
        <dbReference type="ChEBI" id="CHEBI:58349"/>
    </ligand>
</feature>
<dbReference type="SUPFAM" id="SSF51735">
    <property type="entry name" value="NAD(P)-binding Rossmann-fold domains"/>
    <property type="match status" value="1"/>
</dbReference>
<dbReference type="NCBIfam" id="NF010783">
    <property type="entry name" value="PRK14186.1"/>
    <property type="match status" value="1"/>
</dbReference>
<keyword evidence="7 12" id="KW-0521">NADP</keyword>
<keyword evidence="10 12" id="KW-0486">Methionine biosynthesis</keyword>
<evidence type="ECO:0000313" key="18">
    <source>
        <dbReference type="Proteomes" id="UP001277471"/>
    </source>
</evidence>
<keyword evidence="9 12" id="KW-0368">Histidine biosynthesis</keyword>
<comment type="function">
    <text evidence="12">Catalyzes the oxidation of 5,10-methylenetetrahydrofolate to 5,10-methenyltetrahydrofolate and then the hydrolysis of 5,10-methenyltetrahydrofolate to 10-formyltetrahydrofolate.</text>
</comment>
<evidence type="ECO:0000256" key="11">
    <source>
        <dbReference type="ARBA" id="ARBA00023268"/>
    </source>
</evidence>
<keyword evidence="3 12" id="KW-0554">One-carbon metabolism</keyword>
<comment type="caution">
    <text evidence="12">Lacks conserved residue(s) required for the propagation of feature annotation.</text>
</comment>
<keyword evidence="4 12" id="KW-0028">Amino-acid biosynthesis</keyword>
<sequence length="302" mass="31091">MAEAKIIDGKAFAAGLRARVAEGVAALKASHGVTPGLAVVLVGEDPASQVYVRSKEKALADLGMNSFDHHMPADLGEAELLALIDRLNADPAVHGILVQLPLPKHIDTQKVLARIVPEKDADGFHVVNAGLLATGSPGAIVPCTPLGSLLLLRDTLGADLKGKRALVLGRSNIVGKPMAQLLLQQDCTVTVAHSRTQDLPGECRCADILVAAVGRPEMVRGDWIKPGAVVIDVGINRVPHPTEPGKTKLVGDVAYDEAVKVAGAITPVPGGVGPMTIACLMLNTLAAACRAAGAPVPAEALA</sequence>
<dbReference type="AlphaFoldDB" id="A0A0P0EJU8"/>
<evidence type="ECO:0000256" key="3">
    <source>
        <dbReference type="ARBA" id="ARBA00022563"/>
    </source>
</evidence>
<feature type="binding site" evidence="12">
    <location>
        <position position="235"/>
    </location>
    <ligand>
        <name>NADP(+)</name>
        <dbReference type="ChEBI" id="CHEBI:58349"/>
    </ligand>
</feature>
<dbReference type="FunFam" id="3.40.50.720:FF:000006">
    <property type="entry name" value="Bifunctional protein FolD"/>
    <property type="match status" value="1"/>
</dbReference>
<dbReference type="GO" id="GO:0035999">
    <property type="term" value="P:tetrahydrofolate interconversion"/>
    <property type="evidence" value="ECO:0007669"/>
    <property type="project" value="UniProtKB-UniRule"/>
</dbReference>
<feature type="domain" description="Tetrahydrofolate dehydrogenase/cyclohydrolase catalytic" evidence="13">
    <location>
        <begin position="7"/>
        <end position="122"/>
    </location>
</feature>
<evidence type="ECO:0000256" key="10">
    <source>
        <dbReference type="ARBA" id="ARBA00023167"/>
    </source>
</evidence>
<dbReference type="GO" id="GO:0004477">
    <property type="term" value="F:methenyltetrahydrofolate cyclohydrolase activity"/>
    <property type="evidence" value="ECO:0007669"/>
    <property type="project" value="UniProtKB-UniRule"/>
</dbReference>
<dbReference type="GO" id="GO:0004488">
    <property type="term" value="F:methylenetetrahydrofolate dehydrogenase (NADP+) activity"/>
    <property type="evidence" value="ECO:0007669"/>
    <property type="project" value="UniProtKB-UniRule"/>
</dbReference>
<dbReference type="InterPro" id="IPR000672">
    <property type="entry name" value="THF_DH/CycHdrlase"/>
</dbReference>
<name>A0A0P0EJU8_AZOBR</name>
<dbReference type="GO" id="GO:0000105">
    <property type="term" value="P:L-histidine biosynthetic process"/>
    <property type="evidence" value="ECO:0007669"/>
    <property type="project" value="UniProtKB-KW"/>
</dbReference>
<evidence type="ECO:0000259" key="13">
    <source>
        <dbReference type="Pfam" id="PF00763"/>
    </source>
</evidence>
<dbReference type="HAMAP" id="MF_01576">
    <property type="entry name" value="THF_DHG_CYH"/>
    <property type="match status" value="1"/>
</dbReference>
<dbReference type="PROSITE" id="PS00767">
    <property type="entry name" value="THF_DHG_CYH_2"/>
    <property type="match status" value="1"/>
</dbReference>
<dbReference type="GeneID" id="56449988"/>
<evidence type="ECO:0000256" key="4">
    <source>
        <dbReference type="ARBA" id="ARBA00022605"/>
    </source>
</evidence>
<reference evidence="15 18" key="2">
    <citation type="submission" date="2023-11" db="EMBL/GenBank/DDBJ databases">
        <title>MicrobeMod: A computational toolkit for identifying prokaryotic methylation and restriction-modification with nanopore sequencing.</title>
        <authorList>
            <person name="Crits-Christoph A."/>
            <person name="Kang S.C."/>
            <person name="Lee H."/>
            <person name="Ostrov N."/>
        </authorList>
    </citation>
    <scope>NUCLEOTIDE SEQUENCE [LARGE SCALE GENOMIC DNA]</scope>
    <source>
        <strain evidence="15 18">ATCC 29145</strain>
    </source>
</reference>
<keyword evidence="6 12" id="KW-0378">Hydrolase</keyword>
<dbReference type="Gene3D" id="3.40.50.720">
    <property type="entry name" value="NAD(P)-binding Rossmann-like Domain"/>
    <property type="match status" value="1"/>
</dbReference>
<dbReference type="Pfam" id="PF00763">
    <property type="entry name" value="THF_DHG_CYH"/>
    <property type="match status" value="1"/>
</dbReference>
<dbReference type="PRINTS" id="PR00085">
    <property type="entry name" value="THFDHDRGNASE"/>
</dbReference>
<keyword evidence="18" id="KW-1185">Reference proteome</keyword>
<evidence type="ECO:0000256" key="7">
    <source>
        <dbReference type="ARBA" id="ARBA00022857"/>
    </source>
</evidence>
<dbReference type="Pfam" id="PF02882">
    <property type="entry name" value="THF_DHG_CYH_C"/>
    <property type="match status" value="1"/>
</dbReference>
<organism evidence="16 17">
    <name type="scientific">Azospirillum brasilense</name>
    <dbReference type="NCBI Taxonomy" id="192"/>
    <lineage>
        <taxon>Bacteria</taxon>
        <taxon>Pseudomonadati</taxon>
        <taxon>Pseudomonadota</taxon>
        <taxon>Alphaproteobacteria</taxon>
        <taxon>Rhodospirillales</taxon>
        <taxon>Azospirillaceae</taxon>
        <taxon>Azospirillum</taxon>
    </lineage>
</organism>
<dbReference type="Gene3D" id="3.40.50.10860">
    <property type="entry name" value="Leucine Dehydrogenase, chain A, domain 1"/>
    <property type="match status" value="1"/>
</dbReference>
<comment type="catalytic activity">
    <reaction evidence="12">
        <text>(6R)-5,10-methylene-5,6,7,8-tetrahydrofolate + NADP(+) = (6R)-5,10-methenyltetrahydrofolate + NADPH</text>
        <dbReference type="Rhea" id="RHEA:22812"/>
        <dbReference type="ChEBI" id="CHEBI:15636"/>
        <dbReference type="ChEBI" id="CHEBI:57455"/>
        <dbReference type="ChEBI" id="CHEBI:57783"/>
        <dbReference type="ChEBI" id="CHEBI:58349"/>
        <dbReference type="EC" id="1.5.1.5"/>
    </reaction>
</comment>
<comment type="catalytic activity">
    <reaction evidence="12">
        <text>(6R)-5,10-methenyltetrahydrofolate + H2O = (6R)-10-formyltetrahydrofolate + H(+)</text>
        <dbReference type="Rhea" id="RHEA:23700"/>
        <dbReference type="ChEBI" id="CHEBI:15377"/>
        <dbReference type="ChEBI" id="CHEBI:15378"/>
        <dbReference type="ChEBI" id="CHEBI:57455"/>
        <dbReference type="ChEBI" id="CHEBI:195366"/>
        <dbReference type="EC" id="3.5.4.9"/>
    </reaction>
</comment>
<dbReference type="InterPro" id="IPR020630">
    <property type="entry name" value="THF_DH/CycHdrlase_cat_dom"/>
</dbReference>
<dbReference type="InterPro" id="IPR046346">
    <property type="entry name" value="Aminoacid_DH-like_N_sf"/>
</dbReference>
<dbReference type="GO" id="GO:0009086">
    <property type="term" value="P:methionine biosynthetic process"/>
    <property type="evidence" value="ECO:0007669"/>
    <property type="project" value="UniProtKB-KW"/>
</dbReference>
<evidence type="ECO:0000256" key="2">
    <source>
        <dbReference type="ARBA" id="ARBA00011738"/>
    </source>
</evidence>
<dbReference type="GO" id="GO:0005829">
    <property type="term" value="C:cytosol"/>
    <property type="evidence" value="ECO:0007669"/>
    <property type="project" value="TreeGrafter"/>
</dbReference>
<evidence type="ECO:0000313" key="15">
    <source>
        <dbReference type="EMBL" id="MDX5952795.1"/>
    </source>
</evidence>
<dbReference type="PROSITE" id="PS00766">
    <property type="entry name" value="THF_DHG_CYH_1"/>
    <property type="match status" value="1"/>
</dbReference>
<dbReference type="FunFam" id="3.40.50.10860:FF:000005">
    <property type="entry name" value="C-1-tetrahydrofolate synthase, cytoplasmic, putative"/>
    <property type="match status" value="1"/>
</dbReference>
<reference evidence="16 17" key="1">
    <citation type="submission" date="2018-09" db="EMBL/GenBank/DDBJ databases">
        <title>Whole genome based analysis of evolution and adaptive divergence in Indian and Brazilian strains of Azospirillum brasilense.</title>
        <authorList>
            <person name="Singh C."/>
            <person name="Tripathi A.K."/>
        </authorList>
    </citation>
    <scope>NUCLEOTIDE SEQUENCE [LARGE SCALE GENOMIC DNA]</scope>
    <source>
        <strain evidence="16 17">MTCC4038</strain>
    </source>
</reference>
<dbReference type="SUPFAM" id="SSF53223">
    <property type="entry name" value="Aminoacid dehydrogenase-like, N-terminal domain"/>
    <property type="match status" value="1"/>
</dbReference>
<evidence type="ECO:0000313" key="17">
    <source>
        <dbReference type="Proteomes" id="UP000298774"/>
    </source>
</evidence>
<proteinExistence type="inferred from homology"/>
<dbReference type="RefSeq" id="WP_035669716.1">
    <property type="nucleotide sequence ID" value="NZ_CP012914.1"/>
</dbReference>
<evidence type="ECO:0000256" key="1">
    <source>
        <dbReference type="ARBA" id="ARBA00004777"/>
    </source>
</evidence>
<dbReference type="CDD" id="cd01080">
    <property type="entry name" value="NAD_bind_m-THF_DH_Cyclohyd"/>
    <property type="match status" value="1"/>
</dbReference>
<evidence type="ECO:0000256" key="5">
    <source>
        <dbReference type="ARBA" id="ARBA00022755"/>
    </source>
</evidence>
<dbReference type="PANTHER" id="PTHR48099">
    <property type="entry name" value="C-1-TETRAHYDROFOLATE SYNTHASE, CYTOPLASMIC-RELATED"/>
    <property type="match status" value="1"/>
</dbReference>
<dbReference type="Proteomes" id="UP001277471">
    <property type="component" value="Unassembled WGS sequence"/>
</dbReference>
<evidence type="ECO:0000256" key="6">
    <source>
        <dbReference type="ARBA" id="ARBA00022801"/>
    </source>
</evidence>
<accession>A0A0P0EJU8</accession>
<evidence type="ECO:0000259" key="14">
    <source>
        <dbReference type="Pfam" id="PF02882"/>
    </source>
</evidence>
<evidence type="ECO:0000256" key="9">
    <source>
        <dbReference type="ARBA" id="ARBA00023102"/>
    </source>
</evidence>